<dbReference type="EMBL" id="CP029788">
    <property type="protein sequence ID" value="AWT42821.1"/>
    <property type="molecule type" value="Genomic_DNA"/>
</dbReference>
<protein>
    <submittedName>
        <fullName evidence="2">Uncharacterized protein</fullName>
    </submittedName>
</protein>
<name>A0A2U9P0V2_STRAS</name>
<sequence>MEGWKFWWGIAAFFLGGLATQLNGWLTYRRQRKDRADDAADALRQRREEFELQHLVEVHQLLRSVMTHVLSSRVLAWNLADGVGGELMEESYTEARRAYQEAMDGLVSQVGFVFDDEVRGKVGEAAARLAWAFDRHRREDRTQEVLSTGEVVNEAYAALTARVRALYAGRAGS</sequence>
<evidence type="ECO:0000313" key="2">
    <source>
        <dbReference type="EMBL" id="AWT42821.1"/>
    </source>
</evidence>
<feature type="transmembrane region" description="Helical" evidence="1">
    <location>
        <begin position="6"/>
        <end position="26"/>
    </location>
</feature>
<keyword evidence="1" id="KW-0472">Membrane</keyword>
<evidence type="ECO:0000256" key="1">
    <source>
        <dbReference type="SAM" id="Phobius"/>
    </source>
</evidence>
<gene>
    <name evidence="2" type="ORF">DMT42_11130</name>
</gene>
<dbReference type="RefSeq" id="WP_110627742.1">
    <property type="nucleotide sequence ID" value="NZ_CP029788.1"/>
</dbReference>
<dbReference type="AlphaFoldDB" id="A0A2U9P0V2"/>
<dbReference type="OrthoDB" id="4267287at2"/>
<proteinExistence type="predicted"/>
<dbReference type="Proteomes" id="UP000247634">
    <property type="component" value="Chromosome"/>
</dbReference>
<reference evidence="2 3" key="1">
    <citation type="submission" date="2018-06" db="EMBL/GenBank/DDBJ databases">
        <title>The complete genome sequence of a nosiheptide producer Streptomyces actuosus ATCC 25421: deducing the ability of producing a new class III lantibiotics.</title>
        <authorList>
            <person name="Liu W."/>
            <person name="Sun F."/>
            <person name="Hu Y."/>
        </authorList>
    </citation>
    <scope>NUCLEOTIDE SEQUENCE [LARGE SCALE GENOMIC DNA]</scope>
    <source>
        <strain evidence="2 3">ATCC 25421</strain>
    </source>
</reference>
<dbReference type="KEGG" id="sact:DMT42_11130"/>
<accession>A0A2U9P0V2</accession>
<keyword evidence="1" id="KW-1133">Transmembrane helix</keyword>
<organism evidence="2 3">
    <name type="scientific">Streptomyces actuosus</name>
    <dbReference type="NCBI Taxonomy" id="1885"/>
    <lineage>
        <taxon>Bacteria</taxon>
        <taxon>Bacillati</taxon>
        <taxon>Actinomycetota</taxon>
        <taxon>Actinomycetes</taxon>
        <taxon>Kitasatosporales</taxon>
        <taxon>Streptomycetaceae</taxon>
        <taxon>Streptomyces</taxon>
    </lineage>
</organism>
<keyword evidence="3" id="KW-1185">Reference proteome</keyword>
<keyword evidence="1" id="KW-0812">Transmembrane</keyword>
<evidence type="ECO:0000313" key="3">
    <source>
        <dbReference type="Proteomes" id="UP000247634"/>
    </source>
</evidence>